<comment type="caution">
    <text evidence="3">The sequence shown here is derived from an EMBL/GenBank/DDBJ whole genome shotgun (WGS) entry which is preliminary data.</text>
</comment>
<gene>
    <name evidence="3" type="ORF">C7402_103328</name>
</gene>
<protein>
    <submittedName>
        <fullName evidence="3">Conjugal transfer/entry exclusion protein</fullName>
    </submittedName>
</protein>
<keyword evidence="2" id="KW-0732">Signal</keyword>
<feature type="compositionally biased region" description="Basic and acidic residues" evidence="1">
    <location>
        <begin position="234"/>
        <end position="247"/>
    </location>
</feature>
<dbReference type="RefSeq" id="WP_116610256.1">
    <property type="nucleotide sequence ID" value="NZ_QEOB01000003.1"/>
</dbReference>
<feature type="chain" id="PRO_5045894094" evidence="2">
    <location>
        <begin position="25"/>
        <end position="247"/>
    </location>
</feature>
<organism evidence="3 4">
    <name type="scientific">Paraburkholderia unamae</name>
    <dbReference type="NCBI Taxonomy" id="219649"/>
    <lineage>
        <taxon>Bacteria</taxon>
        <taxon>Pseudomonadati</taxon>
        <taxon>Pseudomonadota</taxon>
        <taxon>Betaproteobacteria</taxon>
        <taxon>Burkholderiales</taxon>
        <taxon>Burkholderiaceae</taxon>
        <taxon>Paraburkholderia</taxon>
    </lineage>
</organism>
<proteinExistence type="predicted"/>
<name>A0ABX5KW82_9BURK</name>
<evidence type="ECO:0000256" key="1">
    <source>
        <dbReference type="SAM" id="MobiDB-lite"/>
    </source>
</evidence>
<evidence type="ECO:0000256" key="2">
    <source>
        <dbReference type="SAM" id="SignalP"/>
    </source>
</evidence>
<dbReference type="Proteomes" id="UP000245712">
    <property type="component" value="Unassembled WGS sequence"/>
</dbReference>
<feature type="signal peptide" evidence="2">
    <location>
        <begin position="1"/>
        <end position="24"/>
    </location>
</feature>
<dbReference type="EMBL" id="QEOB01000003">
    <property type="protein sequence ID" value="PVX85750.1"/>
    <property type="molecule type" value="Genomic_DNA"/>
</dbReference>
<keyword evidence="4" id="KW-1185">Reference proteome</keyword>
<feature type="region of interest" description="Disordered" evidence="1">
    <location>
        <begin position="213"/>
        <end position="247"/>
    </location>
</feature>
<reference evidence="3 4" key="1">
    <citation type="submission" date="2018-05" db="EMBL/GenBank/DDBJ databases">
        <title>Genomic Encyclopedia of Type Strains, Phase IV (KMG-V): Genome sequencing to study the core and pangenomes of soil and plant-associated prokaryotes.</title>
        <authorList>
            <person name="Whitman W."/>
        </authorList>
    </citation>
    <scope>NUCLEOTIDE SEQUENCE [LARGE SCALE GENOMIC DNA]</scope>
    <source>
        <strain evidence="3 4">SCZa-39</strain>
    </source>
</reference>
<sequence>MRKHLLRAALAAGLAIGACQSALAFTVFDPTNFVKNTITAAEAVKGEIYQDTNIVYQYQMMANQLLQATNLNPVAMKAAYDEITGDISKARSLTTTLTSLYGSLKQGSEYITHVQNLISTSGKSPTQWLSDMNALLKQNDSTAKNLFQMGNDVMQHTQDLAQRRADLQSQLSLSPTQQATAELTTHYLDIVTSQNADLLNMMASKTQADAQKQAADNISAEDRASAAQSFTAKQDAERAALDALPRE</sequence>
<evidence type="ECO:0000313" key="3">
    <source>
        <dbReference type="EMBL" id="PVX85750.1"/>
    </source>
</evidence>
<evidence type="ECO:0000313" key="4">
    <source>
        <dbReference type="Proteomes" id="UP000245712"/>
    </source>
</evidence>
<accession>A0ABX5KW82</accession>
<dbReference type="PROSITE" id="PS51257">
    <property type="entry name" value="PROKAR_LIPOPROTEIN"/>
    <property type="match status" value="1"/>
</dbReference>